<gene>
    <name evidence="2" type="ORF">HannXRQ_Chr12g0377631</name>
</gene>
<evidence type="ECO:0000256" key="1">
    <source>
        <dbReference type="SAM" id="Phobius"/>
    </source>
</evidence>
<evidence type="ECO:0000313" key="2">
    <source>
        <dbReference type="EMBL" id="OTG05797.1"/>
    </source>
</evidence>
<organism evidence="2 3">
    <name type="scientific">Helianthus annuus</name>
    <name type="common">Common sunflower</name>
    <dbReference type="NCBI Taxonomy" id="4232"/>
    <lineage>
        <taxon>Eukaryota</taxon>
        <taxon>Viridiplantae</taxon>
        <taxon>Streptophyta</taxon>
        <taxon>Embryophyta</taxon>
        <taxon>Tracheophyta</taxon>
        <taxon>Spermatophyta</taxon>
        <taxon>Magnoliopsida</taxon>
        <taxon>eudicotyledons</taxon>
        <taxon>Gunneridae</taxon>
        <taxon>Pentapetalae</taxon>
        <taxon>asterids</taxon>
        <taxon>campanulids</taxon>
        <taxon>Asterales</taxon>
        <taxon>Asteraceae</taxon>
        <taxon>Asteroideae</taxon>
        <taxon>Heliantheae alliance</taxon>
        <taxon>Heliantheae</taxon>
        <taxon>Helianthus</taxon>
    </lineage>
</organism>
<keyword evidence="3" id="KW-1185">Reference proteome</keyword>
<dbReference type="AlphaFoldDB" id="A0A251T3R8"/>
<keyword evidence="1" id="KW-1133">Transmembrane helix</keyword>
<dbReference type="Proteomes" id="UP000215914">
    <property type="component" value="Chromosome 12"/>
</dbReference>
<keyword evidence="1" id="KW-0472">Membrane</keyword>
<feature type="transmembrane region" description="Helical" evidence="1">
    <location>
        <begin position="13"/>
        <end position="33"/>
    </location>
</feature>
<reference evidence="3" key="1">
    <citation type="journal article" date="2017" name="Nature">
        <title>The sunflower genome provides insights into oil metabolism, flowering and Asterid evolution.</title>
        <authorList>
            <person name="Badouin H."/>
            <person name="Gouzy J."/>
            <person name="Grassa C.J."/>
            <person name="Murat F."/>
            <person name="Staton S.E."/>
            <person name="Cottret L."/>
            <person name="Lelandais-Briere C."/>
            <person name="Owens G.L."/>
            <person name="Carrere S."/>
            <person name="Mayjonade B."/>
            <person name="Legrand L."/>
            <person name="Gill N."/>
            <person name="Kane N.C."/>
            <person name="Bowers J.E."/>
            <person name="Hubner S."/>
            <person name="Bellec A."/>
            <person name="Berard A."/>
            <person name="Berges H."/>
            <person name="Blanchet N."/>
            <person name="Boniface M.C."/>
            <person name="Brunel D."/>
            <person name="Catrice O."/>
            <person name="Chaidir N."/>
            <person name="Claudel C."/>
            <person name="Donnadieu C."/>
            <person name="Faraut T."/>
            <person name="Fievet G."/>
            <person name="Helmstetter N."/>
            <person name="King M."/>
            <person name="Knapp S.J."/>
            <person name="Lai Z."/>
            <person name="Le Paslier M.C."/>
            <person name="Lippi Y."/>
            <person name="Lorenzon L."/>
            <person name="Mandel J.R."/>
            <person name="Marage G."/>
            <person name="Marchand G."/>
            <person name="Marquand E."/>
            <person name="Bret-Mestries E."/>
            <person name="Morien E."/>
            <person name="Nambeesan S."/>
            <person name="Nguyen T."/>
            <person name="Pegot-Espagnet P."/>
            <person name="Pouilly N."/>
            <person name="Raftis F."/>
            <person name="Sallet E."/>
            <person name="Schiex T."/>
            <person name="Thomas J."/>
            <person name="Vandecasteele C."/>
            <person name="Vares D."/>
            <person name="Vear F."/>
            <person name="Vautrin S."/>
            <person name="Crespi M."/>
            <person name="Mangin B."/>
            <person name="Burke J.M."/>
            <person name="Salse J."/>
            <person name="Munos S."/>
            <person name="Vincourt P."/>
            <person name="Rieseberg L.H."/>
            <person name="Langlade N.B."/>
        </authorList>
    </citation>
    <scope>NUCLEOTIDE SEQUENCE [LARGE SCALE GENOMIC DNA]</scope>
    <source>
        <strain evidence="3">cv. SF193</strain>
    </source>
</reference>
<accession>A0A251T3R8</accession>
<keyword evidence="1" id="KW-0812">Transmembrane</keyword>
<sequence>MIWNLVWPFFDCVFHFICVHSPPCLLIFFTYISQRMRARERKRGFGRNRPLISILVSGIGESGDADEVQLVVVLSYKFAGLEWNSGFLQHSAPPKLSRTDSRWNLSYRVCMA</sequence>
<dbReference type="InParanoid" id="A0A251T3R8"/>
<evidence type="ECO:0000313" key="3">
    <source>
        <dbReference type="Proteomes" id="UP000215914"/>
    </source>
</evidence>
<dbReference type="EMBL" id="CM007901">
    <property type="protein sequence ID" value="OTG05797.1"/>
    <property type="molecule type" value="Genomic_DNA"/>
</dbReference>
<name>A0A251T3R8_HELAN</name>
<proteinExistence type="predicted"/>
<protein>
    <submittedName>
        <fullName evidence="2">Uncharacterized protein</fullName>
    </submittedName>
</protein>